<evidence type="ECO:0000256" key="5">
    <source>
        <dbReference type="ARBA" id="ARBA00023136"/>
    </source>
</evidence>
<evidence type="ECO:0000256" key="3">
    <source>
        <dbReference type="ARBA" id="ARBA00022692"/>
    </source>
</evidence>
<evidence type="ECO:0000313" key="8">
    <source>
        <dbReference type="EMBL" id="MDW9256836.1"/>
    </source>
</evidence>
<keyword evidence="4 6" id="KW-1133">Transmembrane helix</keyword>
<dbReference type="Pfam" id="PF05425">
    <property type="entry name" value="CopD"/>
    <property type="match status" value="1"/>
</dbReference>
<dbReference type="InterPro" id="IPR008457">
    <property type="entry name" value="Cu-R_CopD_dom"/>
</dbReference>
<dbReference type="EMBL" id="QXCT01000002">
    <property type="protein sequence ID" value="MDW9256836.1"/>
    <property type="molecule type" value="Genomic_DNA"/>
</dbReference>
<dbReference type="Proteomes" id="UP001272137">
    <property type="component" value="Unassembled WGS sequence"/>
</dbReference>
<feature type="domain" description="Copper resistance protein D" evidence="7">
    <location>
        <begin position="23"/>
        <end position="125"/>
    </location>
</feature>
<dbReference type="GO" id="GO:0006825">
    <property type="term" value="P:copper ion transport"/>
    <property type="evidence" value="ECO:0007669"/>
    <property type="project" value="InterPro"/>
</dbReference>
<keyword evidence="3 6" id="KW-0812">Transmembrane</keyword>
<keyword evidence="2" id="KW-1003">Cell membrane</keyword>
<sequence length="134" mass="13694">MIAGGMAVLPALGSSIARGAMIRIAQRLSGASIAALAFVVVTGALNTLRGTGGDFVALDGSTWGRVLLLKLALVTLALVLAALNRFSALPRLRRTASTEDAHTFRNVLHLEALAMIGVFIAAAVLSFTAPIAAG</sequence>
<feature type="transmembrane region" description="Helical" evidence="6">
    <location>
        <begin position="107"/>
        <end position="133"/>
    </location>
</feature>
<dbReference type="PANTHER" id="PTHR34820:SF4">
    <property type="entry name" value="INNER MEMBRANE PROTEIN YEBZ"/>
    <property type="match status" value="1"/>
</dbReference>
<feature type="transmembrane region" description="Helical" evidence="6">
    <location>
        <begin position="67"/>
        <end position="86"/>
    </location>
</feature>
<evidence type="ECO:0000256" key="2">
    <source>
        <dbReference type="ARBA" id="ARBA00022475"/>
    </source>
</evidence>
<dbReference type="GO" id="GO:0005886">
    <property type="term" value="C:plasma membrane"/>
    <property type="evidence" value="ECO:0007669"/>
    <property type="project" value="UniProtKB-SubCell"/>
</dbReference>
<evidence type="ECO:0000256" key="4">
    <source>
        <dbReference type="ARBA" id="ARBA00022989"/>
    </source>
</evidence>
<accession>A0AAW9D4K0</accession>
<reference evidence="8" key="1">
    <citation type="submission" date="2018-08" db="EMBL/GenBank/DDBJ databases">
        <title>Identification of Burkholderia cepacia strains that express a Burkholderia pseudomallei-like capsular polysaccharide.</title>
        <authorList>
            <person name="Burtnick M.N."/>
            <person name="Vongsouvath M."/>
            <person name="Newton P."/>
            <person name="Wuthiekanun V."/>
            <person name="Limmathurotsakul D."/>
            <person name="Brett P.J."/>
            <person name="Chantratita N."/>
            <person name="Dance D.A."/>
        </authorList>
    </citation>
    <scope>NUCLEOTIDE SEQUENCE</scope>
    <source>
        <strain evidence="8">SBXCC001</strain>
    </source>
</reference>
<organism evidence="8 9">
    <name type="scientific">Burkholderia thailandensis</name>
    <dbReference type="NCBI Taxonomy" id="57975"/>
    <lineage>
        <taxon>Bacteria</taxon>
        <taxon>Pseudomonadati</taxon>
        <taxon>Pseudomonadota</taxon>
        <taxon>Betaproteobacteria</taxon>
        <taxon>Burkholderiales</taxon>
        <taxon>Burkholderiaceae</taxon>
        <taxon>Burkholderia</taxon>
        <taxon>pseudomallei group</taxon>
    </lineage>
</organism>
<name>A0AAW9D4K0_BURTH</name>
<comment type="caution">
    <text evidence="8">The sequence shown here is derived from an EMBL/GenBank/DDBJ whole genome shotgun (WGS) entry which is preliminary data.</text>
</comment>
<gene>
    <name evidence="8" type="ORF">C7S16_2855</name>
</gene>
<dbReference type="AlphaFoldDB" id="A0AAW9D4K0"/>
<evidence type="ECO:0000313" key="9">
    <source>
        <dbReference type="Proteomes" id="UP001272137"/>
    </source>
</evidence>
<dbReference type="InterPro" id="IPR032694">
    <property type="entry name" value="CopC/D"/>
</dbReference>
<proteinExistence type="predicted"/>
<dbReference type="PANTHER" id="PTHR34820">
    <property type="entry name" value="INNER MEMBRANE PROTEIN YEBZ"/>
    <property type="match status" value="1"/>
</dbReference>
<evidence type="ECO:0000256" key="1">
    <source>
        <dbReference type="ARBA" id="ARBA00004651"/>
    </source>
</evidence>
<feature type="transmembrane region" description="Helical" evidence="6">
    <location>
        <begin position="28"/>
        <end position="47"/>
    </location>
</feature>
<comment type="subcellular location">
    <subcellularLocation>
        <location evidence="1">Cell membrane</location>
        <topology evidence="1">Multi-pass membrane protein</topology>
    </subcellularLocation>
</comment>
<protein>
    <submittedName>
        <fullName evidence="8">Copper resistance D family protein</fullName>
    </submittedName>
</protein>
<evidence type="ECO:0000256" key="6">
    <source>
        <dbReference type="SAM" id="Phobius"/>
    </source>
</evidence>
<keyword evidence="5 6" id="KW-0472">Membrane</keyword>
<evidence type="ECO:0000259" key="7">
    <source>
        <dbReference type="Pfam" id="PF05425"/>
    </source>
</evidence>